<dbReference type="Gene3D" id="6.10.140.340">
    <property type="match status" value="1"/>
</dbReference>
<accession>A0A8M1GPJ4</accession>
<feature type="compositionally biased region" description="Polar residues" evidence="7">
    <location>
        <begin position="106"/>
        <end position="123"/>
    </location>
</feature>
<dbReference type="PANTHER" id="PTHR23288">
    <property type="entry name" value="OCCLUDIN AND RNA POLYMERASE II ELONGATION FACTOR ELL"/>
    <property type="match status" value="1"/>
</dbReference>
<dbReference type="GO" id="GO:0042795">
    <property type="term" value="P:snRNA transcription by RNA polymerase II"/>
    <property type="evidence" value="ECO:0007669"/>
    <property type="project" value="TreeGrafter"/>
</dbReference>
<dbReference type="GeneID" id="103662589"/>
<evidence type="ECO:0000256" key="1">
    <source>
        <dbReference type="ARBA" id="ARBA00004123"/>
    </source>
</evidence>
<proteinExistence type="inferred from homology"/>
<organism evidence="9 10">
    <name type="scientific">Ursus maritimus</name>
    <name type="common">Polar bear</name>
    <name type="synonym">Thalarctos maritimus</name>
    <dbReference type="NCBI Taxonomy" id="29073"/>
    <lineage>
        <taxon>Eukaryota</taxon>
        <taxon>Metazoa</taxon>
        <taxon>Chordata</taxon>
        <taxon>Craniata</taxon>
        <taxon>Vertebrata</taxon>
        <taxon>Euteleostomi</taxon>
        <taxon>Mammalia</taxon>
        <taxon>Eutheria</taxon>
        <taxon>Laurasiatheria</taxon>
        <taxon>Carnivora</taxon>
        <taxon>Caniformia</taxon>
        <taxon>Ursidae</taxon>
        <taxon>Ursus</taxon>
    </lineage>
</organism>
<sequence length="645" mass="72575">MAAYGGRALGKLVREEGEVAVKEAGGLEPRQDNIAVLPTQLPRLGIRATDSYQNHENTVCPPASLQFQGFQELIKTPPDDSPTGIYDFNFLLSNMSKDKHEDHTPKTVSSYSRSQFSGPSLMQDKMTCTTTNSYQMTPERGIQVEGGTSNRWKSIRKPYLEKKPPIRKAPQATPDPVPERKRTAPINPAYTIRKSRVASSVHMRPYRDRVIHLLALKDYKKPELLIRLQRDGITKNEKNSLGEILHQVANLNTQNFSYTLKDYVFKELQKDWPGYNEVERQSLELVLSRKVHAFQNASGTNPTESSAGSSTGETSSQDHFSHAAINLARRKVRISHVTTAMQSTSNDHLSNTSAKSAARLSGCSEAVAHPRPAARHPRSRTRQPVFSYPSPPSRPAAHLPYSRPPQPACSSSNSRGDAKGPETPGSCGARFSQNRILFGSQKGKHPPLKMLPSISVHMMYSKPVEKKPLMSDKKSERKFTQQEAKNQEHGIEMMGRQKTDPGRQGEGPKPNASEEVEEVDTASGKTGAAPGRPDYLANYVTISSSKQRQQYEQEFRLEYGEYQGLYDKMLTLSTIFVNLDSKRKHLSPDSKEYQDINKKISLEYQKMKQMNPNYCADKHRCQYLYDKLVHIKKLISDYDQQQVKP</sequence>
<feature type="compositionally biased region" description="Low complexity" evidence="7">
    <location>
        <begin position="303"/>
        <end position="315"/>
    </location>
</feature>
<keyword evidence="4" id="KW-0804">Transcription</keyword>
<keyword evidence="5" id="KW-0539">Nucleus</keyword>
<dbReference type="InterPro" id="IPR010844">
    <property type="entry name" value="Occludin_ELL"/>
</dbReference>
<dbReference type="KEGG" id="umr:103662589"/>
<feature type="compositionally biased region" description="Basic residues" evidence="7">
    <location>
        <begin position="372"/>
        <end position="381"/>
    </location>
</feature>
<name>A0A8M1GPJ4_URSMA</name>
<evidence type="ECO:0000256" key="5">
    <source>
        <dbReference type="ARBA" id="ARBA00023242"/>
    </source>
</evidence>
<dbReference type="InterPro" id="IPR019464">
    <property type="entry name" value="ELL_N"/>
</dbReference>
<dbReference type="OrthoDB" id="6284217at2759"/>
<dbReference type="PANTHER" id="PTHR23288:SF40">
    <property type="entry name" value="OCEL DOMAIN-CONTAINING PROTEIN"/>
    <property type="match status" value="1"/>
</dbReference>
<dbReference type="RefSeq" id="XP_040496980.1">
    <property type="nucleotide sequence ID" value="XM_040641046.1"/>
</dbReference>
<dbReference type="GO" id="GO:0008023">
    <property type="term" value="C:transcription elongation factor complex"/>
    <property type="evidence" value="ECO:0007669"/>
    <property type="project" value="InterPro"/>
</dbReference>
<dbReference type="Pfam" id="PF07303">
    <property type="entry name" value="Occludin_ELL"/>
    <property type="match status" value="1"/>
</dbReference>
<feature type="region of interest" description="Disordered" evidence="7">
    <location>
        <begin position="144"/>
        <end position="183"/>
    </location>
</feature>
<dbReference type="Proteomes" id="UP000261680">
    <property type="component" value="Chromosome X"/>
</dbReference>
<dbReference type="InterPro" id="IPR031176">
    <property type="entry name" value="ELL/occludin"/>
</dbReference>
<dbReference type="PROSITE" id="PS51980">
    <property type="entry name" value="OCEL"/>
    <property type="match status" value="1"/>
</dbReference>
<evidence type="ECO:0000256" key="4">
    <source>
        <dbReference type="ARBA" id="ARBA00023163"/>
    </source>
</evidence>
<dbReference type="SUPFAM" id="SSF46785">
    <property type="entry name" value="Winged helix' DNA-binding domain"/>
    <property type="match status" value="1"/>
</dbReference>
<feature type="region of interest" description="Disordered" evidence="7">
    <location>
        <begin position="465"/>
        <end position="534"/>
    </location>
</feature>
<evidence type="ECO:0000256" key="7">
    <source>
        <dbReference type="SAM" id="MobiDB-lite"/>
    </source>
</evidence>
<reference evidence="10" key="2">
    <citation type="submission" date="2025-08" db="UniProtKB">
        <authorList>
            <consortium name="RefSeq"/>
        </authorList>
    </citation>
    <scope>IDENTIFICATION</scope>
    <source>
        <tissue evidence="10">Whole blood</tissue>
    </source>
</reference>
<dbReference type="InterPro" id="IPR042065">
    <property type="entry name" value="E3_ELL-like"/>
</dbReference>
<dbReference type="AlphaFoldDB" id="A0A8M1GPJ4"/>
<feature type="compositionally biased region" description="Basic and acidic residues" evidence="7">
    <location>
        <begin position="465"/>
        <end position="503"/>
    </location>
</feature>
<feature type="compositionally biased region" description="Polar residues" evidence="7">
    <location>
        <begin position="340"/>
        <end position="355"/>
    </location>
</feature>
<protein>
    <submittedName>
        <fullName evidence="10">RNA polymerase II elongation factor ELL2-like</fullName>
    </submittedName>
</protein>
<keyword evidence="9" id="KW-1185">Reference proteome</keyword>
<comment type="similarity">
    <text evidence="2 6">Belongs to the ELL/occludin family.</text>
</comment>
<keyword evidence="3" id="KW-0805">Transcription regulation</keyword>
<evidence type="ECO:0000313" key="9">
    <source>
        <dbReference type="Proteomes" id="UP000261680"/>
    </source>
</evidence>
<gene>
    <name evidence="10" type="primary">LOC103662589</name>
</gene>
<evidence type="ECO:0000259" key="8">
    <source>
        <dbReference type="PROSITE" id="PS51980"/>
    </source>
</evidence>
<evidence type="ECO:0000313" key="10">
    <source>
        <dbReference type="RefSeq" id="XP_040496980.1"/>
    </source>
</evidence>
<evidence type="ECO:0000256" key="3">
    <source>
        <dbReference type="ARBA" id="ARBA00023015"/>
    </source>
</evidence>
<dbReference type="SUPFAM" id="SSF144292">
    <property type="entry name" value="occludin/ELL-like"/>
    <property type="match status" value="1"/>
</dbReference>
<evidence type="ECO:0000256" key="2">
    <source>
        <dbReference type="ARBA" id="ARBA00009171"/>
    </source>
</evidence>
<reference evidence="9" key="1">
    <citation type="submission" date="2024-06" db="UniProtKB">
        <authorList>
            <consortium name="RefSeq"/>
        </authorList>
    </citation>
    <scope>NUCLEOTIDE SEQUENCE [LARGE SCALE GENOMIC DNA]</scope>
</reference>
<feature type="region of interest" description="Disordered" evidence="7">
    <location>
        <begin position="340"/>
        <end position="431"/>
    </location>
</feature>
<dbReference type="InterPro" id="IPR036390">
    <property type="entry name" value="WH_DNA-bd_sf"/>
</dbReference>
<dbReference type="Gene3D" id="1.10.10.2670">
    <property type="entry name" value="E3 ubiquitin-protein ligase"/>
    <property type="match status" value="1"/>
</dbReference>
<dbReference type="GO" id="GO:0000987">
    <property type="term" value="F:cis-regulatory region sequence-specific DNA binding"/>
    <property type="evidence" value="ECO:0007669"/>
    <property type="project" value="TreeGrafter"/>
</dbReference>
<dbReference type="GO" id="GO:0032968">
    <property type="term" value="P:positive regulation of transcription elongation by RNA polymerase II"/>
    <property type="evidence" value="ECO:0007669"/>
    <property type="project" value="TreeGrafter"/>
</dbReference>
<dbReference type="GO" id="GO:0006368">
    <property type="term" value="P:transcription elongation by RNA polymerase II"/>
    <property type="evidence" value="ECO:0007669"/>
    <property type="project" value="InterPro"/>
</dbReference>
<evidence type="ECO:0000256" key="6">
    <source>
        <dbReference type="PROSITE-ProRule" id="PRU01324"/>
    </source>
</evidence>
<dbReference type="Pfam" id="PF10390">
    <property type="entry name" value="ELL"/>
    <property type="match status" value="1"/>
</dbReference>
<feature type="region of interest" description="Disordered" evidence="7">
    <location>
        <begin position="101"/>
        <end position="123"/>
    </location>
</feature>
<feature type="domain" description="OCEL" evidence="8">
    <location>
        <begin position="533"/>
        <end position="643"/>
    </location>
</feature>
<feature type="region of interest" description="Disordered" evidence="7">
    <location>
        <begin position="296"/>
        <end position="319"/>
    </location>
</feature>
<comment type="subcellular location">
    <subcellularLocation>
        <location evidence="1">Nucleus</location>
    </subcellularLocation>
</comment>